<dbReference type="Pfam" id="PF01636">
    <property type="entry name" value="APH"/>
    <property type="match status" value="1"/>
</dbReference>
<dbReference type="PANTHER" id="PTHR21064:SF6">
    <property type="entry name" value="AMINOGLYCOSIDE PHOSPHOTRANSFERASE DOMAIN-CONTAINING PROTEIN"/>
    <property type="match status" value="1"/>
</dbReference>
<reference evidence="3 4" key="1">
    <citation type="submission" date="2018-09" db="EMBL/GenBank/DDBJ databases">
        <title>Bacillus saliacetes sp. nov., isolated from Thai shrimp paste (Ka-pi).</title>
        <authorList>
            <person name="Daroonpunt R."/>
            <person name="Tanasupawat S."/>
            <person name="Yiamsombut S."/>
        </authorList>
    </citation>
    <scope>NUCLEOTIDE SEQUENCE [LARGE SCALE GENOMIC DNA]</scope>
    <source>
        <strain evidence="3 4">SKP7-4</strain>
    </source>
</reference>
<protein>
    <recommendedName>
        <fullName evidence="2">Aminoglycoside phosphotransferase domain-containing protein</fullName>
    </recommendedName>
</protein>
<gene>
    <name evidence="3" type="ORF">D3H55_11635</name>
</gene>
<dbReference type="EMBL" id="QXIR01000014">
    <property type="protein sequence ID" value="RIW33304.1"/>
    <property type="molecule type" value="Genomic_DNA"/>
</dbReference>
<evidence type="ECO:0000313" key="4">
    <source>
        <dbReference type="Proteomes" id="UP000265801"/>
    </source>
</evidence>
<feature type="domain" description="Aminoglycoside phosphotransferase" evidence="2">
    <location>
        <begin position="23"/>
        <end position="234"/>
    </location>
</feature>
<dbReference type="Proteomes" id="UP000265801">
    <property type="component" value="Unassembled WGS sequence"/>
</dbReference>
<dbReference type="SUPFAM" id="SSF56112">
    <property type="entry name" value="Protein kinase-like (PK-like)"/>
    <property type="match status" value="1"/>
</dbReference>
<dbReference type="GO" id="GO:0009088">
    <property type="term" value="P:threonine biosynthetic process"/>
    <property type="evidence" value="ECO:0007669"/>
    <property type="project" value="TreeGrafter"/>
</dbReference>
<name>A0A3A1QXG4_9BACI</name>
<dbReference type="InterPro" id="IPR011009">
    <property type="entry name" value="Kinase-like_dom_sf"/>
</dbReference>
<comment type="similarity">
    <text evidence="1">Belongs to the pseudomonas-type ThrB family.</text>
</comment>
<sequence>MVLDRRLNEIAFQVGVEARHLHGVSGGMQNLIYENTREGTVLRLSTRKRRIKEELIAEQVWLESLNAHGVRVNIPKCFEDGGMVKEISVDQEDFLVTQFEKIPGEVLDPSLPSHWNPEVFEEWGRQTGKLHQFGKTVRLDKFHQKVLKRKGLDRLYRALNERDQWIAEGYKKLISGIEKLPKDDTCYGLVHRDLHHGNIMVLDGGLHIIDTDDFGYSWFAEDIATALYHVNWHGKSVHPEWEGLHMDFLAAFAKGYAGEVPLTDVVMEGIPIFLRKREFFLYNLFHEIWDLQNLEDWQSYTLKQLEDNLKNEKNPIQL</sequence>
<dbReference type="Gene3D" id="3.90.1200.10">
    <property type="match status" value="1"/>
</dbReference>
<organism evidence="3 4">
    <name type="scientific">Bacillus salacetis</name>
    <dbReference type="NCBI Taxonomy" id="2315464"/>
    <lineage>
        <taxon>Bacteria</taxon>
        <taxon>Bacillati</taxon>
        <taxon>Bacillota</taxon>
        <taxon>Bacilli</taxon>
        <taxon>Bacillales</taxon>
        <taxon>Bacillaceae</taxon>
        <taxon>Bacillus</taxon>
    </lineage>
</organism>
<comment type="caution">
    <text evidence="3">The sequence shown here is derived from an EMBL/GenBank/DDBJ whole genome shotgun (WGS) entry which is preliminary data.</text>
</comment>
<accession>A0A3A1QXG4</accession>
<dbReference type="InterPro" id="IPR050249">
    <property type="entry name" value="Pseudomonas-type_ThrB"/>
</dbReference>
<dbReference type="GO" id="GO:0004413">
    <property type="term" value="F:homoserine kinase activity"/>
    <property type="evidence" value="ECO:0007669"/>
    <property type="project" value="TreeGrafter"/>
</dbReference>
<keyword evidence="4" id="KW-1185">Reference proteome</keyword>
<dbReference type="AlphaFoldDB" id="A0A3A1QXG4"/>
<evidence type="ECO:0000259" key="2">
    <source>
        <dbReference type="Pfam" id="PF01636"/>
    </source>
</evidence>
<dbReference type="OrthoDB" id="4030632at2"/>
<dbReference type="PANTHER" id="PTHR21064">
    <property type="entry name" value="AMINOGLYCOSIDE PHOSPHOTRANSFERASE DOMAIN-CONTAINING PROTEIN-RELATED"/>
    <property type="match status" value="1"/>
</dbReference>
<proteinExistence type="inferred from homology"/>
<evidence type="ECO:0000256" key="1">
    <source>
        <dbReference type="ARBA" id="ARBA00038240"/>
    </source>
</evidence>
<dbReference type="InterPro" id="IPR002575">
    <property type="entry name" value="Aminoglycoside_PTrfase"/>
</dbReference>
<evidence type="ECO:0000313" key="3">
    <source>
        <dbReference type="EMBL" id="RIW33304.1"/>
    </source>
</evidence>